<reference evidence="2 3" key="1">
    <citation type="submission" date="2024-06" db="EMBL/GenBank/DDBJ databases">
        <title>A chromosome-level genome assembly of beet webworm, Loxostege sticticalis.</title>
        <authorList>
            <person name="Zhang Y."/>
        </authorList>
    </citation>
    <scope>NUCLEOTIDE SEQUENCE [LARGE SCALE GENOMIC DNA]</scope>
    <source>
        <strain evidence="2">AQ028</strain>
        <tissue evidence="2">Male pupae</tissue>
    </source>
</reference>
<evidence type="ECO:0000256" key="1">
    <source>
        <dbReference type="SAM" id="SignalP"/>
    </source>
</evidence>
<feature type="chain" id="PRO_5044854379" description="Salivary secreted peptide" evidence="1">
    <location>
        <begin position="20"/>
        <end position="109"/>
    </location>
</feature>
<dbReference type="Proteomes" id="UP001549921">
    <property type="component" value="Unassembled WGS sequence"/>
</dbReference>
<protein>
    <recommendedName>
        <fullName evidence="4">Salivary secreted peptide</fullName>
    </recommendedName>
</protein>
<evidence type="ECO:0000313" key="3">
    <source>
        <dbReference type="Proteomes" id="UP001549921"/>
    </source>
</evidence>
<proteinExistence type="predicted"/>
<evidence type="ECO:0000313" key="2">
    <source>
        <dbReference type="EMBL" id="KAL0832163.1"/>
    </source>
</evidence>
<dbReference type="InterPro" id="IPR031734">
    <property type="entry name" value="MBF2"/>
</dbReference>
<name>A0ABD0T533_LOXSC</name>
<dbReference type="AlphaFoldDB" id="A0ABD0T533"/>
<comment type="caution">
    <text evidence="2">The sequence shown here is derived from an EMBL/GenBank/DDBJ whole genome shotgun (WGS) entry which is preliminary data.</text>
</comment>
<evidence type="ECO:0008006" key="4">
    <source>
        <dbReference type="Google" id="ProtNLM"/>
    </source>
</evidence>
<keyword evidence="1" id="KW-0732">Signal</keyword>
<feature type="signal peptide" evidence="1">
    <location>
        <begin position="1"/>
        <end position="19"/>
    </location>
</feature>
<dbReference type="EMBL" id="JBEDNZ010000011">
    <property type="protein sequence ID" value="KAL0832163.1"/>
    <property type="molecule type" value="Genomic_DNA"/>
</dbReference>
<dbReference type="Pfam" id="PF15868">
    <property type="entry name" value="MBF2"/>
    <property type="match status" value="1"/>
</dbReference>
<organism evidence="2 3">
    <name type="scientific">Loxostege sticticalis</name>
    <name type="common">Beet webworm moth</name>
    <dbReference type="NCBI Taxonomy" id="481309"/>
    <lineage>
        <taxon>Eukaryota</taxon>
        <taxon>Metazoa</taxon>
        <taxon>Ecdysozoa</taxon>
        <taxon>Arthropoda</taxon>
        <taxon>Hexapoda</taxon>
        <taxon>Insecta</taxon>
        <taxon>Pterygota</taxon>
        <taxon>Neoptera</taxon>
        <taxon>Endopterygota</taxon>
        <taxon>Lepidoptera</taxon>
        <taxon>Glossata</taxon>
        <taxon>Ditrysia</taxon>
        <taxon>Pyraloidea</taxon>
        <taxon>Crambidae</taxon>
        <taxon>Pyraustinae</taxon>
        <taxon>Loxostege</taxon>
    </lineage>
</organism>
<gene>
    <name evidence="2" type="ORF">ABMA28_001620</name>
</gene>
<accession>A0ABD0T533</accession>
<sequence>MKVQVVLIVFLSMVWLVKCEHLILGDANKKTLIHHTVAQYHAIPFTKRVKEVFFSSPDQRVINSILVYDNLHSLASATVTAGGVGYTYVNIRMKSERGKGLDYDIGIYY</sequence>